<gene>
    <name evidence="3" type="ORF">KUM34_000070</name>
</gene>
<feature type="compositionally biased region" description="Polar residues" evidence="1">
    <location>
        <begin position="136"/>
        <end position="145"/>
    </location>
</feature>
<sequence length="422" mass="41704">MSTPQGPNGADRGQPGRKPEDRTENEVKPENKGTQQGPASEQKPAPENRPSQSSPTQPSQAPGTPAQGSSAPAAGAAADPAPAQGSADRTPAAGQKAAEPTAKAAQDKPARGDAPKSGGASADGGNGRSAAADQPATGQQRTAQMPRSGGPTPPWQRGAASAQSGSPQNAPQTNVPGVGPGLSKQGGAPQRPAAASAKGSETGGPAPSTRPVVTGTAAPKAAGGARPAGGGDSARGAGDRAAAAKAKSAVIDGPTRHIERKDLAKDLPDLSAVKHPSPGSPSTGETPQVSAPSTTAVPTAIPAAGPLRATVQIRRIDPWSMLKISSVISVSLFFVWMIAVGLLYGVLAGMGVWERLNSAFTDIVSDAGSGALVSAGQVFGYATIIGIANTVLLTALATLGAFIYNLCTDLVGGVQATLADPD</sequence>
<feature type="compositionally biased region" description="Low complexity" evidence="1">
    <location>
        <begin position="276"/>
        <end position="287"/>
    </location>
</feature>
<proteinExistence type="predicted"/>
<feature type="region of interest" description="Disordered" evidence="1">
    <location>
        <begin position="1"/>
        <end position="296"/>
    </location>
</feature>
<feature type="compositionally biased region" description="Low complexity" evidence="1">
    <location>
        <begin position="234"/>
        <end position="249"/>
    </location>
</feature>
<dbReference type="RefSeq" id="WP_085468663.1">
    <property type="nucleotide sequence ID" value="NZ_CP032221.1"/>
</dbReference>
<name>A0A385LA17_RHORH</name>
<dbReference type="InterPro" id="IPR021949">
    <property type="entry name" value="DUF3566_TM"/>
</dbReference>
<evidence type="ECO:0000313" key="3">
    <source>
        <dbReference type="EMBL" id="UZF45158.1"/>
    </source>
</evidence>
<feature type="transmembrane region" description="Helical" evidence="2">
    <location>
        <begin position="378"/>
        <end position="404"/>
    </location>
</feature>
<feature type="compositionally biased region" description="Basic and acidic residues" evidence="1">
    <location>
        <begin position="254"/>
        <end position="268"/>
    </location>
</feature>
<evidence type="ECO:0000313" key="4">
    <source>
        <dbReference type="Proteomes" id="UP001162740"/>
    </source>
</evidence>
<feature type="compositionally biased region" description="Basic and acidic residues" evidence="1">
    <location>
        <begin position="105"/>
        <end position="114"/>
    </location>
</feature>
<evidence type="ECO:0000256" key="2">
    <source>
        <dbReference type="SAM" id="Phobius"/>
    </source>
</evidence>
<evidence type="ECO:0000256" key="1">
    <source>
        <dbReference type="SAM" id="MobiDB-lite"/>
    </source>
</evidence>
<feature type="transmembrane region" description="Helical" evidence="2">
    <location>
        <begin position="324"/>
        <end position="347"/>
    </location>
</feature>
<keyword evidence="2" id="KW-0812">Transmembrane</keyword>
<dbReference type="EMBL" id="CP083974">
    <property type="protein sequence ID" value="UZF45158.1"/>
    <property type="molecule type" value="Genomic_DNA"/>
</dbReference>
<feature type="compositionally biased region" description="Basic and acidic residues" evidence="1">
    <location>
        <begin position="17"/>
        <end position="31"/>
    </location>
</feature>
<keyword evidence="2" id="KW-1133">Transmembrane helix</keyword>
<keyword evidence="2" id="KW-0472">Membrane</keyword>
<dbReference type="AlphaFoldDB" id="A0A385LA17"/>
<protein>
    <submittedName>
        <fullName evidence="3">DUF3566 domain-containing protein</fullName>
    </submittedName>
</protein>
<feature type="compositionally biased region" description="Low complexity" evidence="1">
    <location>
        <begin position="50"/>
        <end position="88"/>
    </location>
</feature>
<accession>A0A385LA17</accession>
<organism evidence="3 4">
    <name type="scientific">Rhodococcus rhodochrous</name>
    <dbReference type="NCBI Taxonomy" id="1829"/>
    <lineage>
        <taxon>Bacteria</taxon>
        <taxon>Bacillati</taxon>
        <taxon>Actinomycetota</taxon>
        <taxon>Actinomycetes</taxon>
        <taxon>Mycobacteriales</taxon>
        <taxon>Nocardiaceae</taxon>
        <taxon>Rhodococcus</taxon>
    </lineage>
</organism>
<dbReference type="Pfam" id="PF12089">
    <property type="entry name" value="DUF3566"/>
    <property type="match status" value="1"/>
</dbReference>
<dbReference type="Proteomes" id="UP001162740">
    <property type="component" value="Chromosome"/>
</dbReference>
<reference evidence="3 4" key="1">
    <citation type="journal article" date="2021" name="Front. Microbiol.">
        <title>Bacterial Transformation of Aromatic Monomers in Softwood Black Liquor.</title>
        <authorList>
            <person name="Navas L.E."/>
            <person name="Dexter G."/>
            <person name="Liu J."/>
            <person name="Levy-Booth D."/>
            <person name="Cho M."/>
            <person name="Jang S.K."/>
            <person name="Mansfield S.D."/>
            <person name="Renneckar S."/>
            <person name="Mohn W.W."/>
            <person name="Eltis L.D."/>
        </authorList>
    </citation>
    <scope>NUCLEOTIDE SEQUENCE [LARGE SCALE GENOMIC DNA]</scope>
    <source>
        <strain evidence="3 4">GD02</strain>
    </source>
</reference>
<feature type="compositionally biased region" description="Polar residues" evidence="1">
    <location>
        <begin position="161"/>
        <end position="175"/>
    </location>
</feature>